<feature type="region of interest" description="Disordered" evidence="1">
    <location>
        <begin position="49"/>
        <end position="72"/>
    </location>
</feature>
<accession>A0A6C0IZY2</accession>
<sequence length="161" mass="18752">MSGSMSTPVNNLPLKTQQNTEQTDNDINDPMVQDVLNEFQEELAVNNKPENISKSPQVNQSPPQQMYQSPSQMQNIHTQQQMYNIKYNNQQGYQQYLNVDIAKKITIITIIVMIITYSNLLYMLYEKLPSSIFEIIEQYDIYIKGTLIFIILYILSLLDYV</sequence>
<feature type="transmembrane region" description="Helical" evidence="2">
    <location>
        <begin position="141"/>
        <end position="160"/>
    </location>
</feature>
<feature type="region of interest" description="Disordered" evidence="1">
    <location>
        <begin position="1"/>
        <end position="28"/>
    </location>
</feature>
<evidence type="ECO:0008006" key="4">
    <source>
        <dbReference type="Google" id="ProtNLM"/>
    </source>
</evidence>
<feature type="compositionally biased region" description="Polar residues" evidence="1">
    <location>
        <begin position="1"/>
        <end position="22"/>
    </location>
</feature>
<organism evidence="3">
    <name type="scientific">viral metagenome</name>
    <dbReference type="NCBI Taxonomy" id="1070528"/>
    <lineage>
        <taxon>unclassified sequences</taxon>
        <taxon>metagenomes</taxon>
        <taxon>organismal metagenomes</taxon>
    </lineage>
</organism>
<feature type="compositionally biased region" description="Low complexity" evidence="1">
    <location>
        <begin position="60"/>
        <end position="72"/>
    </location>
</feature>
<evidence type="ECO:0000256" key="1">
    <source>
        <dbReference type="SAM" id="MobiDB-lite"/>
    </source>
</evidence>
<evidence type="ECO:0000313" key="3">
    <source>
        <dbReference type="EMBL" id="QHT98918.1"/>
    </source>
</evidence>
<proteinExistence type="predicted"/>
<dbReference type="AlphaFoldDB" id="A0A6C0IZY2"/>
<name>A0A6C0IZY2_9ZZZZ</name>
<keyword evidence="2" id="KW-0812">Transmembrane</keyword>
<reference evidence="3" key="1">
    <citation type="journal article" date="2020" name="Nature">
        <title>Giant virus diversity and host interactions through global metagenomics.</title>
        <authorList>
            <person name="Schulz F."/>
            <person name="Roux S."/>
            <person name="Paez-Espino D."/>
            <person name="Jungbluth S."/>
            <person name="Walsh D.A."/>
            <person name="Denef V.J."/>
            <person name="McMahon K.D."/>
            <person name="Konstantinidis K.T."/>
            <person name="Eloe-Fadrosh E.A."/>
            <person name="Kyrpides N.C."/>
            <person name="Woyke T."/>
        </authorList>
    </citation>
    <scope>NUCLEOTIDE SEQUENCE</scope>
    <source>
        <strain evidence="3">GVMAG-M-3300025695-21</strain>
    </source>
</reference>
<dbReference type="EMBL" id="MN740298">
    <property type="protein sequence ID" value="QHT98918.1"/>
    <property type="molecule type" value="Genomic_DNA"/>
</dbReference>
<keyword evidence="2" id="KW-0472">Membrane</keyword>
<protein>
    <recommendedName>
        <fullName evidence="4">Transmembrane protein</fullName>
    </recommendedName>
</protein>
<evidence type="ECO:0000256" key="2">
    <source>
        <dbReference type="SAM" id="Phobius"/>
    </source>
</evidence>
<feature type="compositionally biased region" description="Polar residues" evidence="1">
    <location>
        <begin position="49"/>
        <end position="59"/>
    </location>
</feature>
<feature type="transmembrane region" description="Helical" evidence="2">
    <location>
        <begin position="105"/>
        <end position="125"/>
    </location>
</feature>
<keyword evidence="2" id="KW-1133">Transmembrane helix</keyword>